<accession>A0A1F6UXY8</accession>
<dbReference type="SUPFAM" id="SSF64076">
    <property type="entry name" value="MTH938-like"/>
    <property type="match status" value="1"/>
</dbReference>
<proteinExistence type="predicted"/>
<organism evidence="1 2">
    <name type="scientific">Candidatus Muproteobacteria bacterium RBG_16_60_9</name>
    <dbReference type="NCBI Taxonomy" id="1817755"/>
    <lineage>
        <taxon>Bacteria</taxon>
        <taxon>Pseudomonadati</taxon>
        <taxon>Pseudomonadota</taxon>
        <taxon>Candidatus Muproteobacteria</taxon>
    </lineage>
</organism>
<gene>
    <name evidence="1" type="ORF">A2W18_03820</name>
</gene>
<protein>
    <recommendedName>
        <fullName evidence="3">Xcc1710-like domain-containing protein</fullName>
    </recommendedName>
</protein>
<dbReference type="InterPro" id="IPR007523">
    <property type="entry name" value="NDUFAF3/AAMDC"/>
</dbReference>
<dbReference type="Gene3D" id="3.40.1230.10">
    <property type="entry name" value="MTH938-like"/>
    <property type="match status" value="1"/>
</dbReference>
<comment type="caution">
    <text evidence="1">The sequence shown here is derived from an EMBL/GenBank/DDBJ whole genome shotgun (WGS) entry which is preliminary data.</text>
</comment>
<evidence type="ECO:0008006" key="3">
    <source>
        <dbReference type="Google" id="ProtNLM"/>
    </source>
</evidence>
<dbReference type="InterPro" id="IPR036748">
    <property type="entry name" value="MTH938-like_sf"/>
</dbReference>
<dbReference type="PANTHER" id="PTHR21192:SF2">
    <property type="entry name" value="NADH DEHYDROGENASE [UBIQUINONE] 1 ALPHA SUBCOMPLEX ASSEMBLY FACTOR 3"/>
    <property type="match status" value="1"/>
</dbReference>
<dbReference type="CDD" id="cd05560">
    <property type="entry name" value="Xcc1710_like"/>
    <property type="match status" value="1"/>
</dbReference>
<dbReference type="Proteomes" id="UP000179076">
    <property type="component" value="Unassembled WGS sequence"/>
</dbReference>
<sequence length="124" mass="13435">MKIQLDSAAGNTIRSYTSGRITVNQNVYTVSLIVTPERVVAPWRPRLFRELTAADFDTICALHPEVVLLGTGARLSFPGPELTRSLVAAQIGFEVMDTGAACRTYNVLVSEGRRVAAALLVETT</sequence>
<dbReference type="AlphaFoldDB" id="A0A1F6UXY8"/>
<evidence type="ECO:0000313" key="2">
    <source>
        <dbReference type="Proteomes" id="UP000179076"/>
    </source>
</evidence>
<evidence type="ECO:0000313" key="1">
    <source>
        <dbReference type="EMBL" id="OGI62280.1"/>
    </source>
</evidence>
<dbReference type="PANTHER" id="PTHR21192">
    <property type="entry name" value="NUCLEAR PROTEIN E3-3"/>
    <property type="match status" value="1"/>
</dbReference>
<dbReference type="Pfam" id="PF04430">
    <property type="entry name" value="DUF498"/>
    <property type="match status" value="1"/>
</dbReference>
<name>A0A1F6UXY8_9PROT</name>
<dbReference type="EMBL" id="MFSP01000180">
    <property type="protein sequence ID" value="OGI62280.1"/>
    <property type="molecule type" value="Genomic_DNA"/>
</dbReference>
<reference evidence="1 2" key="1">
    <citation type="journal article" date="2016" name="Nat. Commun.">
        <title>Thousands of microbial genomes shed light on interconnected biogeochemical processes in an aquifer system.</title>
        <authorList>
            <person name="Anantharaman K."/>
            <person name="Brown C.T."/>
            <person name="Hug L.A."/>
            <person name="Sharon I."/>
            <person name="Castelle C.J."/>
            <person name="Probst A.J."/>
            <person name="Thomas B.C."/>
            <person name="Singh A."/>
            <person name="Wilkins M.J."/>
            <person name="Karaoz U."/>
            <person name="Brodie E.L."/>
            <person name="Williams K.H."/>
            <person name="Hubbard S.S."/>
            <person name="Banfield J.F."/>
        </authorList>
    </citation>
    <scope>NUCLEOTIDE SEQUENCE [LARGE SCALE GENOMIC DNA]</scope>
</reference>